<evidence type="ECO:0000256" key="24">
    <source>
        <dbReference type="ARBA" id="ARBA00076820"/>
    </source>
</evidence>
<dbReference type="SMART" id="SM00502">
    <property type="entry name" value="BBC"/>
    <property type="match status" value="1"/>
</dbReference>
<evidence type="ECO:0000256" key="26">
    <source>
        <dbReference type="SAM" id="MobiDB-lite"/>
    </source>
</evidence>
<feature type="region of interest" description="Disordered" evidence="26">
    <location>
        <begin position="924"/>
        <end position="953"/>
    </location>
</feature>
<comment type="subunit">
    <text evidence="21">Associates with the PRC2/EED-EZH2 complex.</text>
</comment>
<dbReference type="GO" id="GO:0008270">
    <property type="term" value="F:zinc ion binding"/>
    <property type="evidence" value="ECO:0007669"/>
    <property type="project" value="UniProtKB-KW"/>
</dbReference>
<evidence type="ECO:0000256" key="17">
    <source>
        <dbReference type="ARBA" id="ARBA00022990"/>
    </source>
</evidence>
<dbReference type="GO" id="GO:0061630">
    <property type="term" value="F:ubiquitin protein ligase activity"/>
    <property type="evidence" value="ECO:0007669"/>
    <property type="project" value="UniProtKB-EC"/>
</dbReference>
<dbReference type="Proteomes" id="UP000694382">
    <property type="component" value="Chromosome 19"/>
</dbReference>
<evidence type="ECO:0000256" key="8">
    <source>
        <dbReference type="ARBA" id="ARBA00022454"/>
    </source>
</evidence>
<dbReference type="SUPFAM" id="SSF57845">
    <property type="entry name" value="B-box zinc-binding domain"/>
    <property type="match status" value="1"/>
</dbReference>
<dbReference type="PANTHER" id="PTHR36754">
    <property type="entry name" value="E3 UBIQUITIN-PROTEIN LIGASE TRIM37"/>
    <property type="match status" value="1"/>
</dbReference>
<comment type="pathway">
    <text evidence="5">Protein modification; protein ubiquitination.</text>
</comment>
<dbReference type="InterPro" id="IPR008974">
    <property type="entry name" value="TRAF-like"/>
</dbReference>
<dbReference type="SMART" id="SM00061">
    <property type="entry name" value="MATH"/>
    <property type="match status" value="1"/>
</dbReference>
<evidence type="ECO:0000256" key="18">
    <source>
        <dbReference type="ARBA" id="ARBA00023054"/>
    </source>
</evidence>
<dbReference type="CDD" id="cd16619">
    <property type="entry name" value="mRING-HC-C4C4_TRIM37_C-VIII"/>
    <property type="match status" value="1"/>
</dbReference>
<feature type="compositionally biased region" description="Low complexity" evidence="26">
    <location>
        <begin position="597"/>
        <end position="607"/>
    </location>
</feature>
<comment type="subcellular location">
    <subcellularLocation>
        <location evidence="2">Chromosome</location>
    </subcellularLocation>
    <subcellularLocation>
        <location evidence="4">Cytoplasm</location>
        <location evidence="4">Perinuclear region</location>
    </subcellularLocation>
    <subcellularLocation>
        <location evidence="3">Peroxisome membrane</location>
        <topology evidence="3">Peripheral membrane protein</topology>
    </subcellularLocation>
</comment>
<dbReference type="CDD" id="cd03773">
    <property type="entry name" value="MATH_TRIM37"/>
    <property type="match status" value="1"/>
</dbReference>
<dbReference type="SUPFAM" id="SSF49599">
    <property type="entry name" value="TRAF domain-like"/>
    <property type="match status" value="1"/>
</dbReference>
<evidence type="ECO:0000256" key="5">
    <source>
        <dbReference type="ARBA" id="ARBA00004906"/>
    </source>
</evidence>
<dbReference type="Gene3D" id="2.60.210.10">
    <property type="entry name" value="Apoptosis, Tumor Necrosis Factor Receptor Associated Protein 2, Chain A"/>
    <property type="match status" value="1"/>
</dbReference>
<dbReference type="PROSITE" id="PS50144">
    <property type="entry name" value="MATH"/>
    <property type="match status" value="1"/>
</dbReference>
<evidence type="ECO:0000256" key="12">
    <source>
        <dbReference type="ARBA" id="ARBA00022723"/>
    </source>
</evidence>
<dbReference type="GO" id="GO:0051865">
    <property type="term" value="P:protein autoubiquitination"/>
    <property type="evidence" value="ECO:0007669"/>
    <property type="project" value="TreeGrafter"/>
</dbReference>
<evidence type="ECO:0000256" key="13">
    <source>
        <dbReference type="ARBA" id="ARBA00022771"/>
    </source>
</evidence>
<dbReference type="InterPro" id="IPR053003">
    <property type="entry name" value="TRIM_RBCC_E3_ubiq-ligases"/>
</dbReference>
<evidence type="ECO:0000256" key="2">
    <source>
        <dbReference type="ARBA" id="ARBA00004286"/>
    </source>
</evidence>
<dbReference type="PROSITE" id="PS50089">
    <property type="entry name" value="ZF_RING_2"/>
    <property type="match status" value="1"/>
</dbReference>
<keyword evidence="28" id="KW-1185">Reference proteome</keyword>
<feature type="region of interest" description="Disordered" evidence="26">
    <location>
        <begin position="511"/>
        <end position="625"/>
    </location>
</feature>
<accession>A0A8C3MR54</accession>
<dbReference type="GO" id="GO:0005694">
    <property type="term" value="C:chromosome"/>
    <property type="evidence" value="ECO:0007669"/>
    <property type="project" value="UniProtKB-SubCell"/>
</dbReference>
<protein>
    <recommendedName>
        <fullName evidence="22">E3 ubiquitin-protein ligase TRIM37</fullName>
        <ecNumber evidence="7">2.3.2.27</ecNumber>
    </recommendedName>
    <alternativeName>
        <fullName evidence="23">RING-type E3 ubiquitin transferase TRIM37</fullName>
    </alternativeName>
    <alternativeName>
        <fullName evidence="24">Tripartite motif-containing protein 37</fullName>
    </alternativeName>
</protein>
<name>A0A8C3MR54_GEOPR</name>
<evidence type="ECO:0000256" key="15">
    <source>
        <dbReference type="ARBA" id="ARBA00022833"/>
    </source>
</evidence>
<dbReference type="Gene3D" id="3.30.160.60">
    <property type="entry name" value="Classic Zinc Finger"/>
    <property type="match status" value="1"/>
</dbReference>
<keyword evidence="14" id="KW-0833">Ubl conjugation pathway</keyword>
<reference evidence="27" key="1">
    <citation type="submission" date="2020-02" db="EMBL/GenBank/DDBJ databases">
        <authorList>
            <person name="Enbody D E."/>
            <person name="Pettersson E M."/>
        </authorList>
    </citation>
    <scope>NUCLEOTIDE SEQUENCE [LARGE SCALE GENOMIC DNA]</scope>
</reference>
<dbReference type="AlphaFoldDB" id="A0A8C3MR54"/>
<evidence type="ECO:0000256" key="21">
    <source>
        <dbReference type="ARBA" id="ARBA00065881"/>
    </source>
</evidence>
<dbReference type="EC" id="2.3.2.27" evidence="7"/>
<organism evidence="27 28">
    <name type="scientific">Geospiza parvula</name>
    <name type="common">Small tree-finch</name>
    <name type="synonym">Camarhynchus parvulus</name>
    <dbReference type="NCBI Taxonomy" id="87175"/>
    <lineage>
        <taxon>Eukaryota</taxon>
        <taxon>Metazoa</taxon>
        <taxon>Chordata</taxon>
        <taxon>Craniata</taxon>
        <taxon>Vertebrata</taxon>
        <taxon>Euteleostomi</taxon>
        <taxon>Archelosauria</taxon>
        <taxon>Archosauria</taxon>
        <taxon>Dinosauria</taxon>
        <taxon>Saurischia</taxon>
        <taxon>Theropoda</taxon>
        <taxon>Coelurosauria</taxon>
        <taxon>Aves</taxon>
        <taxon>Neognathae</taxon>
        <taxon>Neoaves</taxon>
        <taxon>Telluraves</taxon>
        <taxon>Australaves</taxon>
        <taxon>Passeriformes</taxon>
        <taxon>Thraupidae</taxon>
        <taxon>Camarhynchus</taxon>
    </lineage>
</organism>
<evidence type="ECO:0000256" key="23">
    <source>
        <dbReference type="ARBA" id="ARBA00075965"/>
    </source>
</evidence>
<dbReference type="GO" id="GO:0045814">
    <property type="term" value="P:negative regulation of gene expression, epigenetic"/>
    <property type="evidence" value="ECO:0007669"/>
    <property type="project" value="UniProtKB-ARBA"/>
</dbReference>
<dbReference type="PANTHER" id="PTHR36754:SF2">
    <property type="entry name" value="E3 UBIQUITIN-PROTEIN LIGASE TRIM37"/>
    <property type="match status" value="1"/>
</dbReference>
<dbReference type="InterPro" id="IPR003649">
    <property type="entry name" value="Bbox_C"/>
</dbReference>
<evidence type="ECO:0000256" key="16">
    <source>
        <dbReference type="ARBA" id="ARBA00022843"/>
    </source>
</evidence>
<dbReference type="Ensembl" id="ENSCPVT00000010429.2">
    <property type="protein sequence ID" value="ENSCPVP00000009983.2"/>
    <property type="gene ID" value="ENSCPVG00000007252.2"/>
</dbReference>
<dbReference type="GO" id="GO:0006513">
    <property type="term" value="P:protein monoubiquitination"/>
    <property type="evidence" value="ECO:0007669"/>
    <property type="project" value="TreeGrafter"/>
</dbReference>
<feature type="region of interest" description="Disordered" evidence="26">
    <location>
        <begin position="826"/>
        <end position="905"/>
    </location>
</feature>
<proteinExistence type="inferred from homology"/>
<dbReference type="Gene3D" id="3.30.40.10">
    <property type="entry name" value="Zinc/RING finger domain, C3HC4 (zinc finger)"/>
    <property type="match status" value="1"/>
</dbReference>
<evidence type="ECO:0000313" key="27">
    <source>
        <dbReference type="Ensembl" id="ENSCPVP00000009983.2"/>
    </source>
</evidence>
<evidence type="ECO:0000256" key="9">
    <source>
        <dbReference type="ARBA" id="ARBA00022490"/>
    </source>
</evidence>
<feature type="compositionally biased region" description="Acidic residues" evidence="26">
    <location>
        <begin position="610"/>
        <end position="625"/>
    </location>
</feature>
<comment type="similarity">
    <text evidence="6">Belongs to the TRIM/RBCC family.</text>
</comment>
<dbReference type="Pfam" id="PF00643">
    <property type="entry name" value="zf-B_box"/>
    <property type="match status" value="1"/>
</dbReference>
<reference evidence="27" key="3">
    <citation type="submission" date="2025-09" db="UniProtKB">
        <authorList>
            <consortium name="Ensembl"/>
        </authorList>
    </citation>
    <scope>IDENTIFICATION</scope>
</reference>
<feature type="region of interest" description="Disordered" evidence="26">
    <location>
        <begin position="644"/>
        <end position="670"/>
    </location>
</feature>
<keyword evidence="9" id="KW-0963">Cytoplasm</keyword>
<evidence type="ECO:0000256" key="10">
    <source>
        <dbReference type="ARBA" id="ARBA00022553"/>
    </source>
</evidence>
<feature type="coiled-coil region" evidence="25">
    <location>
        <begin position="197"/>
        <end position="238"/>
    </location>
</feature>
<dbReference type="InterPro" id="IPR037299">
    <property type="entry name" value="TRIM37_MATH"/>
</dbReference>
<accession>A0A8U8BH40</accession>
<feature type="compositionally biased region" description="Polar residues" evidence="26">
    <location>
        <begin position="762"/>
        <end position="775"/>
    </location>
</feature>
<keyword evidence="17" id="KW-0007">Acetylation</keyword>
<comment type="catalytic activity">
    <reaction evidence="1">
        <text>S-ubiquitinyl-[E2 ubiquitin-conjugating enzyme]-L-cysteine + [acceptor protein]-L-lysine = [E2 ubiquitin-conjugating enzyme]-L-cysteine + N(6)-ubiquitinyl-[acceptor protein]-L-lysine.</text>
        <dbReference type="EC" id="2.3.2.27"/>
    </reaction>
</comment>
<sequence length="953" mass="104513">MRSAGGAGRSRCRGHGPAGARGRARCAGSAARNAVPGAPAPHPRVRTGSSGTAVPAAAAGGAAAMDEQSVESIAEVFRCFICMEKLRDARLCPHCSKLCCFSCIRRWLTEQRAQCPHCRAPLQLRELVNCRWAEEVTQQLDTLQLCSLTKHEENEKDKCENHHEKLSVFCWTCKKCICHQCALWGGMHGGHTFKPLAEIYEQHVTKVNEEVAKLRRRLMELISLVQEVERNVEAVRSAKDERVREIRNAVEMMIARLDTQLKNKLITLMGQKTSLTQETELLETLLQEVEHQLRSCSKSELISKSSEILMMFQQVHRKPMASFVTTPVPPDFTSELVPAYDSTTFVLENFSTLRQRADPVYSPPLQVSGLCWRLKVYPDGNGVVRGYYLSVFLELSAGLPETSKYEYRVEMVHQSTNDPTKNIIREFASDFEVGECWGYNRFFRLDLLANEGYLNRQNDTVILRFQVRSPTFFQKCRDQHWYIAQLEAAQTSYIQQINNLKERLAIELSRTQKSRGVSPPDTHLSPQNDEGSETRAKKPGQSIEALLENFTAPGLARENKEEDEEKTQQEDFNHELSDGDLDIDLAGEDEVNHLDGSSSSASSTATSNTEENDIDEETMSGENDVEYSSTMELEDGDLMEDAAAAATPGASGTSHSYSSAGGRASRRGAGALGSAASSSLLDIDPLILIHLLDLKDRNGMENLWGLQPRPPASLLQNRASSYSLKEREQRRHQAMWRVPPDLKMLKRLKTQMAEVRSKMSDVKNQLSEVRSSNAGSGEGQPSFFSIEQGALAACGTDSCSKLQEIGMELLTKSSVTSCYIRSSASKKSSSAKPLRSGAAGSLSLRRAMDSGDGNLRLKGDSSHPAEGGLGSSKLSARPHGRALAGPEALPKQEEPPREGSDSELGAAALNGLAAGEKNRKVAALGSNSKGCRAEGAQPGVLESSSEPGGSCRG</sequence>
<feature type="compositionally biased region" description="Basic and acidic residues" evidence="26">
    <location>
        <begin position="566"/>
        <end position="577"/>
    </location>
</feature>
<dbReference type="GO" id="GO:0016235">
    <property type="term" value="C:aggresome"/>
    <property type="evidence" value="ECO:0007669"/>
    <property type="project" value="TreeGrafter"/>
</dbReference>
<evidence type="ECO:0000256" key="25">
    <source>
        <dbReference type="SAM" id="Coils"/>
    </source>
</evidence>
<dbReference type="CDD" id="cd19779">
    <property type="entry name" value="Bbox2_TRIM37_C-VIII"/>
    <property type="match status" value="1"/>
</dbReference>
<feature type="compositionally biased region" description="Basic and acidic residues" evidence="26">
    <location>
        <begin position="890"/>
        <end position="900"/>
    </location>
</feature>
<evidence type="ECO:0000256" key="7">
    <source>
        <dbReference type="ARBA" id="ARBA00012483"/>
    </source>
</evidence>
<evidence type="ECO:0000256" key="14">
    <source>
        <dbReference type="ARBA" id="ARBA00022786"/>
    </source>
</evidence>
<feature type="region of interest" description="Disordered" evidence="26">
    <location>
        <begin position="1"/>
        <end position="20"/>
    </location>
</feature>
<dbReference type="GO" id="GO:0005164">
    <property type="term" value="F:tumor necrosis factor receptor binding"/>
    <property type="evidence" value="ECO:0007669"/>
    <property type="project" value="TreeGrafter"/>
</dbReference>
<dbReference type="InterPro" id="IPR001841">
    <property type="entry name" value="Znf_RING"/>
</dbReference>
<evidence type="ECO:0000256" key="22">
    <source>
        <dbReference type="ARBA" id="ARBA00073065"/>
    </source>
</evidence>
<dbReference type="Pfam" id="PF22486">
    <property type="entry name" value="MATH_2"/>
    <property type="match status" value="1"/>
</dbReference>
<dbReference type="PROSITE" id="PS50119">
    <property type="entry name" value="ZF_BBOX"/>
    <property type="match status" value="1"/>
</dbReference>
<reference evidence="27" key="2">
    <citation type="submission" date="2025-08" db="UniProtKB">
        <authorList>
            <consortium name="Ensembl"/>
        </authorList>
    </citation>
    <scope>IDENTIFICATION</scope>
</reference>
<evidence type="ECO:0000256" key="19">
    <source>
        <dbReference type="ARBA" id="ARBA00023136"/>
    </source>
</evidence>
<keyword evidence="20" id="KW-0576">Peroxisome</keyword>
<keyword evidence="18 25" id="KW-0175">Coiled coil</keyword>
<keyword evidence="10" id="KW-0597">Phosphoprotein</keyword>
<dbReference type="FunFam" id="2.60.210.10:FF:000008">
    <property type="entry name" value="E3 ubiquitin-protein ligase TRIM37 isoform X1"/>
    <property type="match status" value="1"/>
</dbReference>
<dbReference type="InterPro" id="IPR013083">
    <property type="entry name" value="Znf_RING/FYVE/PHD"/>
</dbReference>
<keyword evidence="8" id="KW-0158">Chromosome</keyword>
<dbReference type="GO" id="GO:0048471">
    <property type="term" value="C:perinuclear region of cytoplasm"/>
    <property type="evidence" value="ECO:0007669"/>
    <property type="project" value="UniProtKB-SubCell"/>
</dbReference>
<evidence type="ECO:0000256" key="4">
    <source>
        <dbReference type="ARBA" id="ARBA00004556"/>
    </source>
</evidence>
<evidence type="ECO:0000256" key="1">
    <source>
        <dbReference type="ARBA" id="ARBA00000900"/>
    </source>
</evidence>
<feature type="region of interest" description="Disordered" evidence="26">
    <location>
        <begin position="32"/>
        <end position="54"/>
    </location>
</feature>
<dbReference type="InterPro" id="IPR000315">
    <property type="entry name" value="Znf_B-box"/>
</dbReference>
<dbReference type="SUPFAM" id="SSF57850">
    <property type="entry name" value="RING/U-box"/>
    <property type="match status" value="1"/>
</dbReference>
<evidence type="ECO:0000256" key="6">
    <source>
        <dbReference type="ARBA" id="ARBA00008518"/>
    </source>
</evidence>
<dbReference type="FunFam" id="3.30.160.60:FF:000332">
    <property type="entry name" value="E3 ubiquitin-protein ligase TRIM37 isoform X1"/>
    <property type="match status" value="1"/>
</dbReference>
<keyword evidence="19" id="KW-0472">Membrane</keyword>
<dbReference type="GO" id="GO:0005778">
    <property type="term" value="C:peroxisomal membrane"/>
    <property type="evidence" value="ECO:0007669"/>
    <property type="project" value="UniProtKB-SubCell"/>
</dbReference>
<dbReference type="GO" id="GO:0031625">
    <property type="term" value="F:ubiquitin protein ligase binding"/>
    <property type="evidence" value="ECO:0007669"/>
    <property type="project" value="TreeGrafter"/>
</dbReference>
<evidence type="ECO:0000256" key="3">
    <source>
        <dbReference type="ARBA" id="ARBA00004421"/>
    </source>
</evidence>
<keyword evidence="13" id="KW-0863">Zinc-finger</keyword>
<evidence type="ECO:0000313" key="28">
    <source>
        <dbReference type="Proteomes" id="UP000694382"/>
    </source>
</evidence>
<dbReference type="GO" id="GO:0070842">
    <property type="term" value="P:aggresome assembly"/>
    <property type="evidence" value="ECO:0007669"/>
    <property type="project" value="TreeGrafter"/>
</dbReference>
<dbReference type="InterPro" id="IPR002083">
    <property type="entry name" value="MATH/TRAF_dom"/>
</dbReference>
<evidence type="ECO:0000256" key="11">
    <source>
        <dbReference type="ARBA" id="ARBA00022679"/>
    </source>
</evidence>
<feature type="region of interest" description="Disordered" evidence="26">
    <location>
        <begin position="756"/>
        <end position="781"/>
    </location>
</feature>
<evidence type="ECO:0000256" key="20">
    <source>
        <dbReference type="ARBA" id="ARBA00023140"/>
    </source>
</evidence>
<dbReference type="SMART" id="SM00336">
    <property type="entry name" value="BBOX"/>
    <property type="match status" value="1"/>
</dbReference>
<keyword evidence="15" id="KW-0862">Zinc</keyword>
<dbReference type="FunFam" id="3.30.40.10:FF:000279">
    <property type="entry name" value="E3 ubiquitin-protein ligase TRIM37 isoform X1"/>
    <property type="match status" value="1"/>
</dbReference>
<dbReference type="GO" id="GO:0035098">
    <property type="term" value="C:ESC/E(Z) complex"/>
    <property type="evidence" value="ECO:0007669"/>
    <property type="project" value="TreeGrafter"/>
</dbReference>
<keyword evidence="16" id="KW-0832">Ubl conjugation</keyword>
<feature type="compositionally biased region" description="Acidic residues" evidence="26">
    <location>
        <begin position="578"/>
        <end position="589"/>
    </location>
</feature>
<keyword evidence="12" id="KW-0479">Metal-binding</keyword>
<keyword evidence="11" id="KW-0808">Transferase</keyword>